<name>A0ABT3HKH6_9FLAO</name>
<feature type="transmembrane region" description="Helical" evidence="5">
    <location>
        <begin position="61"/>
        <end position="78"/>
    </location>
</feature>
<comment type="caution">
    <text evidence="6">The sequence shown here is derived from an EMBL/GenBank/DDBJ whole genome shotgun (WGS) entry which is preliminary data.</text>
</comment>
<sequence>MNFIKRIILILSYIFRLFLAYVYIPHGYEKLTSKINPQEYIDFGLEGDFLEFYLIWERTNFIWVIGVAQLIGGVLLVFKRTYFFGAVWLLPVSIGMFFCHVFISHAADFLFFDLIVLLLNLYLLLENFNLIKSTFFQRQKTWI</sequence>
<proteinExistence type="predicted"/>
<gene>
    <name evidence="6" type="ORF">OH806_03335</name>
</gene>
<evidence type="ECO:0000256" key="4">
    <source>
        <dbReference type="ARBA" id="ARBA00023136"/>
    </source>
</evidence>
<dbReference type="InterPro" id="IPR032808">
    <property type="entry name" value="DoxX"/>
</dbReference>
<feature type="transmembrane region" description="Helical" evidence="5">
    <location>
        <begin position="109"/>
        <end position="130"/>
    </location>
</feature>
<accession>A0ABT3HKH6</accession>
<comment type="subcellular location">
    <subcellularLocation>
        <location evidence="1">Membrane</location>
        <topology evidence="1">Multi-pass membrane protein</topology>
    </subcellularLocation>
</comment>
<evidence type="ECO:0000313" key="7">
    <source>
        <dbReference type="Proteomes" id="UP001163719"/>
    </source>
</evidence>
<organism evidence="6 7">
    <name type="scientific">Chryseobacterium oryctis</name>
    <dbReference type="NCBI Taxonomy" id="2952618"/>
    <lineage>
        <taxon>Bacteria</taxon>
        <taxon>Pseudomonadati</taxon>
        <taxon>Bacteroidota</taxon>
        <taxon>Flavobacteriia</taxon>
        <taxon>Flavobacteriales</taxon>
        <taxon>Weeksellaceae</taxon>
        <taxon>Chryseobacterium group</taxon>
        <taxon>Chryseobacterium</taxon>
    </lineage>
</organism>
<evidence type="ECO:0000256" key="3">
    <source>
        <dbReference type="ARBA" id="ARBA00022989"/>
    </source>
</evidence>
<evidence type="ECO:0000256" key="2">
    <source>
        <dbReference type="ARBA" id="ARBA00022692"/>
    </source>
</evidence>
<keyword evidence="7" id="KW-1185">Reference proteome</keyword>
<protein>
    <submittedName>
        <fullName evidence="6">DoxX family membrane protein</fullName>
    </submittedName>
</protein>
<feature type="transmembrane region" description="Helical" evidence="5">
    <location>
        <begin position="85"/>
        <end position="103"/>
    </location>
</feature>
<keyword evidence="4 5" id="KW-0472">Membrane</keyword>
<evidence type="ECO:0000256" key="1">
    <source>
        <dbReference type="ARBA" id="ARBA00004141"/>
    </source>
</evidence>
<evidence type="ECO:0000313" key="6">
    <source>
        <dbReference type="EMBL" id="MCW3160297.1"/>
    </source>
</evidence>
<keyword evidence="2 5" id="KW-0812">Transmembrane</keyword>
<evidence type="ECO:0000256" key="5">
    <source>
        <dbReference type="SAM" id="Phobius"/>
    </source>
</evidence>
<keyword evidence="3 5" id="KW-1133">Transmembrane helix</keyword>
<dbReference type="Pfam" id="PF07681">
    <property type="entry name" value="DoxX"/>
    <property type="match status" value="1"/>
</dbReference>
<reference evidence="6" key="1">
    <citation type="submission" date="2022-10" db="EMBL/GenBank/DDBJ databases">
        <title>Chryseobacterium babae sp. nov. isolated from the gut of the beetle Oryctes rhinoceros, and Chryseobacterium kimseyorum sp. nov., isolated from a stick insect rearing cage.</title>
        <authorList>
            <person name="Shelomi M."/>
            <person name="Han C.-J."/>
            <person name="Chen W.-M."/>
            <person name="Chen H.-K."/>
            <person name="Liaw S.-J."/>
            <person name="Muhle E."/>
            <person name="Clermont D."/>
        </authorList>
    </citation>
    <scope>NUCLEOTIDE SEQUENCE</scope>
    <source>
        <strain evidence="6">WLa1L2M3</strain>
    </source>
</reference>
<dbReference type="Proteomes" id="UP001163719">
    <property type="component" value="Unassembled WGS sequence"/>
</dbReference>
<dbReference type="RefSeq" id="WP_264742244.1">
    <property type="nucleotide sequence ID" value="NZ_JAPDHV010000001.1"/>
</dbReference>
<feature type="transmembrane region" description="Helical" evidence="5">
    <location>
        <begin position="7"/>
        <end position="24"/>
    </location>
</feature>
<dbReference type="EMBL" id="JAPDHV010000001">
    <property type="protein sequence ID" value="MCW3160297.1"/>
    <property type="molecule type" value="Genomic_DNA"/>
</dbReference>